<keyword evidence="2" id="KW-1185">Reference proteome</keyword>
<sequence length="83" mass="10092">MSTKYKFHDQDKLYLVSFSVVFWIDLFIRNEYKRVLPDSWKHCQKHKDLEIYRSCIMTSHVQMIIGSGGHKLEDSMRDMKRHK</sequence>
<dbReference type="STRING" id="551995.SAMN05192574_102831"/>
<dbReference type="GO" id="GO:0004803">
    <property type="term" value="F:transposase activity"/>
    <property type="evidence" value="ECO:0007669"/>
    <property type="project" value="InterPro"/>
</dbReference>
<evidence type="ECO:0000313" key="2">
    <source>
        <dbReference type="Proteomes" id="UP000198942"/>
    </source>
</evidence>
<protein>
    <submittedName>
        <fullName evidence="1">Uncharacterized protein</fullName>
    </submittedName>
</protein>
<evidence type="ECO:0000313" key="1">
    <source>
        <dbReference type="EMBL" id="SEN22577.1"/>
    </source>
</evidence>
<dbReference type="SUPFAM" id="SSF143422">
    <property type="entry name" value="Transposase IS200-like"/>
    <property type="match status" value="1"/>
</dbReference>
<dbReference type="OrthoDB" id="9788881at2"/>
<dbReference type="RefSeq" id="WP_091210171.1">
    <property type="nucleotide sequence ID" value="NZ_FOCL01000002.1"/>
</dbReference>
<name>A0A1H8EUJ3_9SPHI</name>
<dbReference type="Gene3D" id="3.30.70.1290">
    <property type="entry name" value="Transposase IS200-like"/>
    <property type="match status" value="1"/>
</dbReference>
<dbReference type="Proteomes" id="UP000198942">
    <property type="component" value="Unassembled WGS sequence"/>
</dbReference>
<dbReference type="GO" id="GO:0006313">
    <property type="term" value="P:DNA transposition"/>
    <property type="evidence" value="ECO:0007669"/>
    <property type="project" value="InterPro"/>
</dbReference>
<accession>A0A1H8EUJ3</accession>
<gene>
    <name evidence="1" type="ORF">SAMN05192574_102831</name>
</gene>
<dbReference type="InterPro" id="IPR036515">
    <property type="entry name" value="Transposase_17_sf"/>
</dbReference>
<dbReference type="EMBL" id="FOCL01000002">
    <property type="protein sequence ID" value="SEN22577.1"/>
    <property type="molecule type" value="Genomic_DNA"/>
</dbReference>
<dbReference type="GO" id="GO:0003677">
    <property type="term" value="F:DNA binding"/>
    <property type="evidence" value="ECO:0007669"/>
    <property type="project" value="InterPro"/>
</dbReference>
<reference evidence="2" key="1">
    <citation type="submission" date="2016-10" db="EMBL/GenBank/DDBJ databases">
        <authorList>
            <person name="Varghese N."/>
            <person name="Submissions S."/>
        </authorList>
    </citation>
    <scope>NUCLEOTIDE SEQUENCE [LARGE SCALE GENOMIC DNA]</scope>
    <source>
        <strain evidence="2">Gh-48</strain>
    </source>
</reference>
<organism evidence="1 2">
    <name type="scientific">Mucilaginibacter gossypiicola</name>
    <dbReference type="NCBI Taxonomy" id="551995"/>
    <lineage>
        <taxon>Bacteria</taxon>
        <taxon>Pseudomonadati</taxon>
        <taxon>Bacteroidota</taxon>
        <taxon>Sphingobacteriia</taxon>
        <taxon>Sphingobacteriales</taxon>
        <taxon>Sphingobacteriaceae</taxon>
        <taxon>Mucilaginibacter</taxon>
    </lineage>
</organism>
<proteinExistence type="predicted"/>
<dbReference type="AlphaFoldDB" id="A0A1H8EUJ3"/>